<keyword evidence="3 6" id="KW-0479">Metal-binding</keyword>
<evidence type="ECO:0000256" key="1">
    <source>
        <dbReference type="ARBA" id="ARBA00022448"/>
    </source>
</evidence>
<evidence type="ECO:0000313" key="9">
    <source>
        <dbReference type="EMBL" id="PKR57822.1"/>
    </source>
</evidence>
<keyword evidence="7" id="KW-0732">Signal</keyword>
<dbReference type="SUPFAM" id="SSF46626">
    <property type="entry name" value="Cytochrome c"/>
    <property type="match status" value="2"/>
</dbReference>
<feature type="chain" id="PRO_5014950021" evidence="7">
    <location>
        <begin position="21"/>
        <end position="208"/>
    </location>
</feature>
<keyword evidence="10" id="KW-1185">Reference proteome</keyword>
<dbReference type="EMBL" id="NXGX01000005">
    <property type="protein sequence ID" value="PKR57822.1"/>
    <property type="molecule type" value="Genomic_DNA"/>
</dbReference>
<accession>A0A2N3L4S4</accession>
<dbReference type="InterPro" id="IPR036909">
    <property type="entry name" value="Cyt_c-like_dom_sf"/>
</dbReference>
<evidence type="ECO:0000256" key="5">
    <source>
        <dbReference type="ARBA" id="ARBA00023004"/>
    </source>
</evidence>
<dbReference type="PROSITE" id="PS51007">
    <property type="entry name" value="CYTC"/>
    <property type="match status" value="2"/>
</dbReference>
<keyword evidence="1" id="KW-0813">Transport</keyword>
<dbReference type="GO" id="GO:0020037">
    <property type="term" value="F:heme binding"/>
    <property type="evidence" value="ECO:0007669"/>
    <property type="project" value="InterPro"/>
</dbReference>
<protein>
    <submittedName>
        <fullName evidence="9">Cytochrome C</fullName>
    </submittedName>
</protein>
<dbReference type="Gene3D" id="1.10.760.10">
    <property type="entry name" value="Cytochrome c-like domain"/>
    <property type="match status" value="2"/>
</dbReference>
<name>A0A2N3L4S4_9PROT</name>
<dbReference type="RefSeq" id="WP_101302964.1">
    <property type="nucleotide sequence ID" value="NZ_NXGX01000005.1"/>
</dbReference>
<evidence type="ECO:0000256" key="2">
    <source>
        <dbReference type="ARBA" id="ARBA00022617"/>
    </source>
</evidence>
<dbReference type="InterPro" id="IPR009056">
    <property type="entry name" value="Cyt_c-like_dom"/>
</dbReference>
<dbReference type="AlphaFoldDB" id="A0A2N3L4S4"/>
<keyword evidence="2 6" id="KW-0349">Heme</keyword>
<comment type="caution">
    <text evidence="9">The sequence shown here is derived from an EMBL/GenBank/DDBJ whole genome shotgun (WGS) entry which is preliminary data.</text>
</comment>
<keyword evidence="5 6" id="KW-0408">Iron</keyword>
<organism evidence="9 10">
    <name type="scientific">Thalassospira lohafexi</name>
    <dbReference type="NCBI Taxonomy" id="744227"/>
    <lineage>
        <taxon>Bacteria</taxon>
        <taxon>Pseudomonadati</taxon>
        <taxon>Pseudomonadota</taxon>
        <taxon>Alphaproteobacteria</taxon>
        <taxon>Rhodospirillales</taxon>
        <taxon>Thalassospiraceae</taxon>
        <taxon>Thalassospira</taxon>
    </lineage>
</organism>
<evidence type="ECO:0000259" key="8">
    <source>
        <dbReference type="PROSITE" id="PS51007"/>
    </source>
</evidence>
<dbReference type="Proteomes" id="UP000233332">
    <property type="component" value="Unassembled WGS sequence"/>
</dbReference>
<dbReference type="PANTHER" id="PTHR33751">
    <property type="entry name" value="CBB3-TYPE CYTOCHROME C OXIDASE SUBUNIT FIXP"/>
    <property type="match status" value="1"/>
</dbReference>
<sequence>MRILMIALLGGLLPAGVLFAQNTDLPASDATANQITGDLKDGRKVAGMCRTCHGLDGKARIPIAPHIGGETVDYLMAQLHAFKSGEREHEMMTVVARGLSDDQIRDVATWFNHFDVVTTLPAGKTEDDAPELCVGCHGVNGISNLPDAPNLAGETNIYIETQIKAFRTGKRTHDVMTPIAKDLTDAEMQQASDWYSQIDIKITDPSGT</sequence>
<feature type="signal peptide" evidence="7">
    <location>
        <begin position="1"/>
        <end position="20"/>
    </location>
</feature>
<feature type="domain" description="Cytochrome c" evidence="8">
    <location>
        <begin position="37"/>
        <end position="115"/>
    </location>
</feature>
<dbReference type="GO" id="GO:0009055">
    <property type="term" value="F:electron transfer activity"/>
    <property type="evidence" value="ECO:0007669"/>
    <property type="project" value="InterPro"/>
</dbReference>
<evidence type="ECO:0000256" key="7">
    <source>
        <dbReference type="SAM" id="SignalP"/>
    </source>
</evidence>
<evidence type="ECO:0000313" key="10">
    <source>
        <dbReference type="Proteomes" id="UP000233332"/>
    </source>
</evidence>
<evidence type="ECO:0000256" key="3">
    <source>
        <dbReference type="ARBA" id="ARBA00022723"/>
    </source>
</evidence>
<reference evidence="9 10" key="1">
    <citation type="submission" date="2017-09" db="EMBL/GenBank/DDBJ databases">
        <title>Biodiversity and function of Thalassospira species in the particle-attached aromatic-hydrocarbon-degrading consortia from the surface seawater of the China South Sea.</title>
        <authorList>
            <person name="Dong C."/>
            <person name="Lai Q."/>
            <person name="Shao Z."/>
        </authorList>
    </citation>
    <scope>NUCLEOTIDE SEQUENCE [LARGE SCALE GENOMIC DNA]</scope>
    <source>
        <strain evidence="9 10">139Z-12</strain>
    </source>
</reference>
<dbReference type="Pfam" id="PF00034">
    <property type="entry name" value="Cytochrom_C"/>
    <property type="match status" value="1"/>
</dbReference>
<dbReference type="PANTHER" id="PTHR33751:SF9">
    <property type="entry name" value="CYTOCHROME C4"/>
    <property type="match status" value="1"/>
</dbReference>
<keyword evidence="4" id="KW-0249">Electron transport</keyword>
<feature type="domain" description="Cytochrome c" evidence="8">
    <location>
        <begin position="118"/>
        <end position="199"/>
    </location>
</feature>
<dbReference type="InterPro" id="IPR050597">
    <property type="entry name" value="Cytochrome_c_Oxidase_Subunit"/>
</dbReference>
<evidence type="ECO:0000256" key="4">
    <source>
        <dbReference type="ARBA" id="ARBA00022982"/>
    </source>
</evidence>
<gene>
    <name evidence="9" type="ORF">COO92_13715</name>
</gene>
<proteinExistence type="predicted"/>
<evidence type="ECO:0000256" key="6">
    <source>
        <dbReference type="PROSITE-ProRule" id="PRU00433"/>
    </source>
</evidence>
<dbReference type="GO" id="GO:0046872">
    <property type="term" value="F:metal ion binding"/>
    <property type="evidence" value="ECO:0007669"/>
    <property type="project" value="UniProtKB-KW"/>
</dbReference>